<gene>
    <name evidence="2" type="ORF">BN4615_P933</name>
</gene>
<feature type="domain" description="Metallo-beta-lactamase" evidence="1">
    <location>
        <begin position="29"/>
        <end position="214"/>
    </location>
</feature>
<reference evidence="2" key="1">
    <citation type="submission" date="2016-04" db="EMBL/GenBank/DDBJ databases">
        <authorList>
            <person name="Evans L.H."/>
            <person name="Alamgir A."/>
            <person name="Owens N."/>
            <person name="Weber N.D."/>
            <person name="Virtaneva K."/>
            <person name="Barbian K."/>
            <person name="Babar A."/>
            <person name="Rosenke K."/>
        </authorList>
    </citation>
    <scope>NUCLEOTIDE SEQUENCE</scope>
    <source>
        <strain evidence="2">Nono1</strain>
    </source>
</reference>
<dbReference type="PANTHER" id="PTHR42951">
    <property type="entry name" value="METALLO-BETA-LACTAMASE DOMAIN-CONTAINING"/>
    <property type="match status" value="1"/>
</dbReference>
<dbReference type="Pfam" id="PF00753">
    <property type="entry name" value="Lactamase_B"/>
    <property type="match status" value="1"/>
</dbReference>
<dbReference type="CDD" id="cd16282">
    <property type="entry name" value="metallo-hydrolase-like_MBL-fold"/>
    <property type="match status" value="1"/>
</dbReference>
<evidence type="ECO:0000259" key="1">
    <source>
        <dbReference type="SMART" id="SM00849"/>
    </source>
</evidence>
<evidence type="ECO:0000313" key="2">
    <source>
        <dbReference type="EMBL" id="SBO91419.1"/>
    </source>
</evidence>
<organism evidence="2">
    <name type="scientific">Nonomuraea gerenzanensis</name>
    <dbReference type="NCBI Taxonomy" id="93944"/>
    <lineage>
        <taxon>Bacteria</taxon>
        <taxon>Bacillati</taxon>
        <taxon>Actinomycetota</taxon>
        <taxon>Actinomycetes</taxon>
        <taxon>Streptosporangiales</taxon>
        <taxon>Streptosporangiaceae</taxon>
        <taxon>Nonomuraea</taxon>
    </lineage>
</organism>
<sequence>MMSGIDDAVLHEIVPGVYAWVQPDWTWWVNNAGAVTGSGGTVVIDTCASERRTRRFLMQLATRTRGAPVRVAVNTHAHGDHTHGNSLLPADTVVVGHESTREGILADIVIDGAPPFWEPVPDWGNLSRRPPTVTFRSEMTLHTGDRRVELRHPGFVAHSAGDVVAWLPEERVLFAGDLLFNGVTPLTVSGSLEGSLRALDWLAAFAPELVVPGHGPLVDARALPYVLAEQERYFRFVQKEAARGLTPLAAARQADLGEFADWGDRERLVLNLHRAATEGEVDLVAAAADAIAYHGGPLRTTV</sequence>
<protein>
    <submittedName>
        <fullName evidence="2">Putative polyketide cyclase</fullName>
    </submittedName>
</protein>
<dbReference type="InterPro" id="IPR050855">
    <property type="entry name" value="NDM-1-like"/>
</dbReference>
<dbReference type="InterPro" id="IPR036866">
    <property type="entry name" value="RibonucZ/Hydroxyglut_hydro"/>
</dbReference>
<dbReference type="RefSeq" id="WP_311132184.1">
    <property type="nucleotide sequence ID" value="NZ_CP084058.1"/>
</dbReference>
<dbReference type="EMBL" id="LT559118">
    <property type="protein sequence ID" value="SBO91419.1"/>
    <property type="molecule type" value="Genomic_DNA"/>
</dbReference>
<name>A0A1M4DXX2_9ACTN</name>
<proteinExistence type="predicted"/>
<dbReference type="SMART" id="SM00849">
    <property type="entry name" value="Lactamase_B"/>
    <property type="match status" value="1"/>
</dbReference>
<dbReference type="Gene3D" id="3.60.15.10">
    <property type="entry name" value="Ribonuclease Z/Hydroxyacylglutathione hydrolase-like"/>
    <property type="match status" value="1"/>
</dbReference>
<dbReference type="AlphaFoldDB" id="A0A1M4DXX2"/>
<accession>A0A1M4DXX2</accession>
<dbReference type="InterPro" id="IPR001279">
    <property type="entry name" value="Metallo-B-lactamas"/>
</dbReference>
<dbReference type="PANTHER" id="PTHR42951:SF4">
    <property type="entry name" value="ACYL-COENZYME A THIOESTERASE MBLAC2"/>
    <property type="match status" value="1"/>
</dbReference>
<dbReference type="SUPFAM" id="SSF56281">
    <property type="entry name" value="Metallo-hydrolase/oxidoreductase"/>
    <property type="match status" value="1"/>
</dbReference>